<evidence type="ECO:0000256" key="4">
    <source>
        <dbReference type="ARBA" id="ARBA00022777"/>
    </source>
</evidence>
<evidence type="ECO:0000256" key="6">
    <source>
        <dbReference type="ARBA" id="ARBA00023141"/>
    </source>
</evidence>
<keyword evidence="2 7" id="KW-0808">Transferase</keyword>
<dbReference type="InterPro" id="IPR000623">
    <property type="entry name" value="Shikimate_kinase/TSH1"/>
</dbReference>
<accession>A0ABS3PUZ3</accession>
<feature type="binding site" evidence="7">
    <location>
        <position position="14"/>
    </location>
    <ligand>
        <name>Mg(2+)</name>
        <dbReference type="ChEBI" id="CHEBI:18420"/>
    </ligand>
</feature>
<feature type="binding site" evidence="7">
    <location>
        <position position="119"/>
    </location>
    <ligand>
        <name>ATP</name>
        <dbReference type="ChEBI" id="CHEBI:30616"/>
    </ligand>
</feature>
<feature type="binding site" evidence="7">
    <location>
        <position position="79"/>
    </location>
    <ligand>
        <name>substrate</name>
    </ligand>
</feature>
<keyword evidence="1 7" id="KW-0028">Amino-acid biosynthesis</keyword>
<dbReference type="PRINTS" id="PR01100">
    <property type="entry name" value="SHIKIMTKNASE"/>
</dbReference>
<comment type="subunit">
    <text evidence="7">Monomer.</text>
</comment>
<feature type="binding site" evidence="7">
    <location>
        <position position="56"/>
    </location>
    <ligand>
        <name>substrate</name>
    </ligand>
</feature>
<evidence type="ECO:0000256" key="5">
    <source>
        <dbReference type="ARBA" id="ARBA00022840"/>
    </source>
</evidence>
<reference evidence="8 9" key="1">
    <citation type="submission" date="2021-03" db="EMBL/GenBank/DDBJ databases">
        <title>Isolation and description of Capnocytophaga bilenii sp. nov., a novel Capnocytophaga species, isolated from a gingivitis subject.</title>
        <authorList>
            <person name="Antezack A."/>
            <person name="Monnet-Corti V."/>
            <person name="La Scola B."/>
        </authorList>
    </citation>
    <scope>NUCLEOTIDE SEQUENCE [LARGE SCALE GENOMIC DNA]</scope>
    <source>
        <strain evidence="8 9">Marseille-Q4570</strain>
    </source>
</reference>
<dbReference type="Pfam" id="PF01202">
    <property type="entry name" value="SKI"/>
    <property type="match status" value="1"/>
</dbReference>
<dbReference type="PANTHER" id="PTHR21087:SF16">
    <property type="entry name" value="SHIKIMATE KINASE 1, CHLOROPLASTIC"/>
    <property type="match status" value="1"/>
</dbReference>
<sequence>MKIILMGYMGSGKSTLGKALANAKNIPFIDLDDYIAERENSSIPHIFKTKGEIYFRKKEAEYLQELLQNPNDFVLALGGGSPCFGNNISIIKTADATSIYLKYQPKNLALRLIKEKTHRPMITDINDDELEDFIRKHLFERNPFYMQADCLITMDNLSEDESLRLLLDKLANEPII</sequence>
<keyword evidence="7" id="KW-0963">Cytoplasm</keyword>
<dbReference type="CDD" id="cd00464">
    <property type="entry name" value="SK"/>
    <property type="match status" value="1"/>
</dbReference>
<keyword evidence="7" id="KW-0479">Metal-binding</keyword>
<dbReference type="EC" id="2.7.1.71" evidence="7"/>
<comment type="caution">
    <text evidence="7">Lacks conserved residue(s) required for the propagation of feature annotation.</text>
</comment>
<evidence type="ECO:0000256" key="1">
    <source>
        <dbReference type="ARBA" id="ARBA00022605"/>
    </source>
</evidence>
<proteinExistence type="inferred from homology"/>
<feature type="binding site" evidence="7">
    <location>
        <position position="32"/>
    </location>
    <ligand>
        <name>substrate</name>
    </ligand>
</feature>
<dbReference type="HAMAP" id="MF_00109">
    <property type="entry name" value="Shikimate_kinase"/>
    <property type="match status" value="1"/>
</dbReference>
<evidence type="ECO:0000313" key="9">
    <source>
        <dbReference type="Proteomes" id="UP000681610"/>
    </source>
</evidence>
<comment type="function">
    <text evidence="7">Catalyzes the specific phosphorylation of the 3-hydroxyl group of shikimic acid using ATP as a cosubstrate.</text>
</comment>
<comment type="catalytic activity">
    <reaction evidence="7">
        <text>shikimate + ATP = 3-phosphoshikimate + ADP + H(+)</text>
        <dbReference type="Rhea" id="RHEA:13121"/>
        <dbReference type="ChEBI" id="CHEBI:15378"/>
        <dbReference type="ChEBI" id="CHEBI:30616"/>
        <dbReference type="ChEBI" id="CHEBI:36208"/>
        <dbReference type="ChEBI" id="CHEBI:145989"/>
        <dbReference type="ChEBI" id="CHEBI:456216"/>
        <dbReference type="EC" id="2.7.1.71"/>
    </reaction>
</comment>
<keyword evidence="3 7" id="KW-0547">Nucleotide-binding</keyword>
<comment type="subcellular location">
    <subcellularLocation>
        <location evidence="7">Cytoplasm</location>
    </subcellularLocation>
</comment>
<comment type="similarity">
    <text evidence="7">Belongs to the shikimate kinase family.</text>
</comment>
<keyword evidence="6 7" id="KW-0057">Aromatic amino acid biosynthesis</keyword>
<dbReference type="RefSeq" id="WP_208057770.1">
    <property type="nucleotide sequence ID" value="NZ_JAGDYP010000001.1"/>
</dbReference>
<feature type="binding site" evidence="7">
    <location>
        <begin position="10"/>
        <end position="15"/>
    </location>
    <ligand>
        <name>ATP</name>
        <dbReference type="ChEBI" id="CHEBI:30616"/>
    </ligand>
</feature>
<evidence type="ECO:0000256" key="3">
    <source>
        <dbReference type="ARBA" id="ARBA00022741"/>
    </source>
</evidence>
<evidence type="ECO:0000313" key="8">
    <source>
        <dbReference type="EMBL" id="MBO1883154.1"/>
    </source>
</evidence>
<organism evidence="8 9">
    <name type="scientific">Capnocytophaga bilenii</name>
    <dbReference type="NCBI Taxonomy" id="2819369"/>
    <lineage>
        <taxon>Bacteria</taxon>
        <taxon>Pseudomonadati</taxon>
        <taxon>Bacteroidota</taxon>
        <taxon>Flavobacteriia</taxon>
        <taxon>Flavobacteriales</taxon>
        <taxon>Flavobacteriaceae</taxon>
        <taxon>Capnocytophaga</taxon>
    </lineage>
</organism>
<comment type="cofactor">
    <cofactor evidence="7">
        <name>Mg(2+)</name>
        <dbReference type="ChEBI" id="CHEBI:18420"/>
    </cofactor>
    <text evidence="7">Binds 1 Mg(2+) ion per subunit.</text>
</comment>
<protein>
    <recommendedName>
        <fullName evidence="7">Shikimate kinase</fullName>
        <shortName evidence="7">SK</shortName>
        <ecNumber evidence="7">2.7.1.71</ecNumber>
    </recommendedName>
</protein>
<dbReference type="InterPro" id="IPR027417">
    <property type="entry name" value="P-loop_NTPase"/>
</dbReference>
<dbReference type="Proteomes" id="UP000681610">
    <property type="component" value="Unassembled WGS sequence"/>
</dbReference>
<keyword evidence="4 7" id="KW-0418">Kinase</keyword>
<dbReference type="SUPFAM" id="SSF52540">
    <property type="entry name" value="P-loop containing nucleoside triphosphate hydrolases"/>
    <property type="match status" value="1"/>
</dbReference>
<gene>
    <name evidence="7" type="primary">aroK</name>
    <name evidence="8" type="ORF">J4N46_01630</name>
</gene>
<dbReference type="EMBL" id="JAGDYP010000001">
    <property type="protein sequence ID" value="MBO1883154.1"/>
    <property type="molecule type" value="Genomic_DNA"/>
</dbReference>
<dbReference type="InterPro" id="IPR031322">
    <property type="entry name" value="Shikimate/glucono_kinase"/>
</dbReference>
<evidence type="ECO:0000256" key="2">
    <source>
        <dbReference type="ARBA" id="ARBA00022679"/>
    </source>
</evidence>
<evidence type="ECO:0000256" key="7">
    <source>
        <dbReference type="HAMAP-Rule" id="MF_00109"/>
    </source>
</evidence>
<keyword evidence="7" id="KW-0460">Magnesium</keyword>
<name>A0ABS3PUZ3_9FLAO</name>
<feature type="binding site" evidence="7">
    <location>
        <position position="141"/>
    </location>
    <ligand>
        <name>substrate</name>
    </ligand>
</feature>
<comment type="pathway">
    <text evidence="7">Metabolic intermediate biosynthesis; chorismate biosynthesis; chorismate from D-erythrose 4-phosphate and phosphoenolpyruvate: step 5/7.</text>
</comment>
<comment type="caution">
    <text evidence="8">The sequence shown here is derived from an EMBL/GenBank/DDBJ whole genome shotgun (WGS) entry which is preliminary data.</text>
</comment>
<dbReference type="PANTHER" id="PTHR21087">
    <property type="entry name" value="SHIKIMATE KINASE"/>
    <property type="match status" value="1"/>
</dbReference>
<dbReference type="Gene3D" id="3.40.50.300">
    <property type="entry name" value="P-loop containing nucleotide triphosphate hydrolases"/>
    <property type="match status" value="1"/>
</dbReference>
<keyword evidence="9" id="KW-1185">Reference proteome</keyword>
<keyword evidence="5 7" id="KW-0067">ATP-binding</keyword>